<dbReference type="GO" id="GO:1902936">
    <property type="term" value="F:phosphatidylinositol bisphosphate binding"/>
    <property type="evidence" value="ECO:0007669"/>
    <property type="project" value="TreeGrafter"/>
</dbReference>
<reference evidence="2" key="1">
    <citation type="submission" date="2020-05" db="UniProtKB">
        <authorList>
            <consortium name="EnsemblMetazoa"/>
        </authorList>
    </citation>
    <scope>IDENTIFICATION</scope>
    <source>
        <strain evidence="2">Jacobina</strain>
    </source>
</reference>
<dbReference type="EMBL" id="AJWK01016950">
    <property type="status" value="NOT_ANNOTATED_CDS"/>
    <property type="molecule type" value="Genomic_DNA"/>
</dbReference>
<organism evidence="2 3">
    <name type="scientific">Lutzomyia longipalpis</name>
    <name type="common">Sand fly</name>
    <dbReference type="NCBI Taxonomy" id="7200"/>
    <lineage>
        <taxon>Eukaryota</taxon>
        <taxon>Metazoa</taxon>
        <taxon>Ecdysozoa</taxon>
        <taxon>Arthropoda</taxon>
        <taxon>Hexapoda</taxon>
        <taxon>Insecta</taxon>
        <taxon>Pterygota</taxon>
        <taxon>Neoptera</taxon>
        <taxon>Endopterygota</taxon>
        <taxon>Diptera</taxon>
        <taxon>Nematocera</taxon>
        <taxon>Psychodoidea</taxon>
        <taxon>Psychodidae</taxon>
        <taxon>Lutzomyia</taxon>
        <taxon>Lutzomyia</taxon>
    </lineage>
</organism>
<dbReference type="VEuPathDB" id="VectorBase:LLOJ005348"/>
<dbReference type="Proteomes" id="UP000092461">
    <property type="component" value="Unassembled WGS sequence"/>
</dbReference>
<name>A0A1B0CL61_LUTLO</name>
<dbReference type="InterPro" id="IPR036865">
    <property type="entry name" value="CRAL-TRIO_dom_sf"/>
</dbReference>
<dbReference type="PRINTS" id="PR00180">
    <property type="entry name" value="CRETINALDHBP"/>
</dbReference>
<dbReference type="CDD" id="cd00170">
    <property type="entry name" value="SEC14"/>
    <property type="match status" value="1"/>
</dbReference>
<dbReference type="PROSITE" id="PS50191">
    <property type="entry name" value="CRAL_TRIO"/>
    <property type="match status" value="1"/>
</dbReference>
<dbReference type="EMBL" id="AJWK01016949">
    <property type="status" value="NOT_ANNOTATED_CDS"/>
    <property type="molecule type" value="Genomic_DNA"/>
</dbReference>
<dbReference type="GO" id="GO:0016020">
    <property type="term" value="C:membrane"/>
    <property type="evidence" value="ECO:0007669"/>
    <property type="project" value="TreeGrafter"/>
</dbReference>
<dbReference type="EnsemblMetazoa" id="LLOJ005348-RA">
    <property type="protein sequence ID" value="LLOJ005348-PA"/>
    <property type="gene ID" value="LLOJ005348"/>
</dbReference>
<dbReference type="EMBL" id="AJWK01016952">
    <property type="status" value="NOT_ANNOTATED_CDS"/>
    <property type="molecule type" value="Genomic_DNA"/>
</dbReference>
<feature type="domain" description="CRAL-TRIO" evidence="1">
    <location>
        <begin position="82"/>
        <end position="247"/>
    </location>
</feature>
<dbReference type="SUPFAM" id="SSF52087">
    <property type="entry name" value="CRAL/TRIO domain"/>
    <property type="match status" value="1"/>
</dbReference>
<sequence length="293" mass="34027">MALVDLEYDLDEALKRENLSRDDLSKLREPPIPGVPTNITDKQLAHFLNACGKVEEARKVIKIYYEARKNSPELFSGRDPNRNEVQKCLQSQDYFYLPLNPQGYHVVFHRLSDYKISSYHFENAIRTYFMLVDTCLSKQGPRPGIIFLFDMKGVSLGHLTRVRISTIRKFFHYVQEGLPAKLSAIHVLNVVSFFDKVLALIKPFMKAEIFKVLHLHNSDLKMEEFYEKYIPRSSLPSDFGGDCPSVAEMHEAFTKELLGMKDYFLSDDRMIYGDEKVEKAEEVEHKFTKLEID</sequence>
<accession>A0A1B0CL61</accession>
<dbReference type="PANTHER" id="PTHR10174">
    <property type="entry name" value="ALPHA-TOCOPHEROL TRANSFER PROTEIN-RELATED"/>
    <property type="match status" value="1"/>
</dbReference>
<dbReference type="InterPro" id="IPR001251">
    <property type="entry name" value="CRAL-TRIO_dom"/>
</dbReference>
<dbReference type="EMBL" id="AJWK01016951">
    <property type="status" value="NOT_ANNOTATED_CDS"/>
    <property type="molecule type" value="Genomic_DNA"/>
</dbReference>
<protein>
    <recommendedName>
        <fullName evidence="1">CRAL-TRIO domain-containing protein</fullName>
    </recommendedName>
</protein>
<evidence type="ECO:0000259" key="1">
    <source>
        <dbReference type="PROSITE" id="PS50191"/>
    </source>
</evidence>
<dbReference type="VEuPathDB" id="VectorBase:LLONM1_010317"/>
<evidence type="ECO:0000313" key="2">
    <source>
        <dbReference type="EnsemblMetazoa" id="LLOJ005348-PA"/>
    </source>
</evidence>
<dbReference type="Pfam" id="PF00650">
    <property type="entry name" value="CRAL_TRIO"/>
    <property type="match status" value="1"/>
</dbReference>
<dbReference type="SMART" id="SM00516">
    <property type="entry name" value="SEC14"/>
    <property type="match status" value="1"/>
</dbReference>
<evidence type="ECO:0000313" key="3">
    <source>
        <dbReference type="Proteomes" id="UP000092461"/>
    </source>
</evidence>
<keyword evidence="3" id="KW-1185">Reference proteome</keyword>
<dbReference type="PANTHER" id="PTHR10174:SF130">
    <property type="entry name" value="ALPHA-TOCOPHEROL TRANSFER PROTEIN-LIKE"/>
    <property type="match status" value="1"/>
</dbReference>
<dbReference type="AlphaFoldDB" id="A0A1B0CL61"/>
<proteinExistence type="predicted"/>
<dbReference type="Gene3D" id="3.40.525.10">
    <property type="entry name" value="CRAL-TRIO lipid binding domain"/>
    <property type="match status" value="1"/>
</dbReference>